<dbReference type="Gene3D" id="2.120.10.30">
    <property type="entry name" value="TolB, C-terminal domain"/>
    <property type="match status" value="1"/>
</dbReference>
<evidence type="ECO:0000256" key="1">
    <source>
        <dbReference type="ARBA" id="ARBA00009820"/>
    </source>
</evidence>
<comment type="caution">
    <text evidence="2">The sequence shown here is derived from an EMBL/GenBank/DDBJ whole genome shotgun (WGS) entry which is preliminary data.</text>
</comment>
<dbReference type="EMBL" id="MRCB01000007">
    <property type="protein sequence ID" value="OKH24198.1"/>
    <property type="molecule type" value="Genomic_DNA"/>
</dbReference>
<dbReference type="SUPFAM" id="SSF82171">
    <property type="entry name" value="DPP6 N-terminal domain-like"/>
    <property type="match status" value="1"/>
</dbReference>
<sequence length="174" mass="19441">MKRPVLVSIVVLMSLLSSCTGYPRFLNFPFDPGGRSLNSPNSELSPQVNAPYIVFVSDRNGSQDVYLFDARRRQLIDLPGLNTLDEIASHPAISEDGRYIVFAGSRQGRADIYLYDRETQQKRNLTENLPAEVRNPTISTDGSRIAFEVAKNGQWDILVCDRNGQLLNIPGNAR</sequence>
<dbReference type="PANTHER" id="PTHR36842:SF1">
    <property type="entry name" value="PROTEIN TOLB"/>
    <property type="match status" value="1"/>
</dbReference>
<gene>
    <name evidence="2" type="ORF">NIES593_08570</name>
</gene>
<dbReference type="InterPro" id="IPR011042">
    <property type="entry name" value="6-blade_b-propeller_TolB-like"/>
</dbReference>
<dbReference type="PANTHER" id="PTHR36842">
    <property type="entry name" value="PROTEIN TOLB HOMOLOG"/>
    <property type="match status" value="1"/>
</dbReference>
<dbReference type="AlphaFoldDB" id="A0A1U7HKY1"/>
<evidence type="ECO:0000313" key="2">
    <source>
        <dbReference type="EMBL" id="OKH24198.1"/>
    </source>
</evidence>
<accession>A0A1U7HKY1</accession>
<reference evidence="2 3" key="1">
    <citation type="submission" date="2016-11" db="EMBL/GenBank/DDBJ databases">
        <title>Draft Genome Sequences of Nine Cyanobacterial Strains from Diverse Habitats.</title>
        <authorList>
            <person name="Zhu T."/>
            <person name="Hou S."/>
            <person name="Lu X."/>
            <person name="Hess W.R."/>
        </authorList>
    </citation>
    <scope>NUCLEOTIDE SEQUENCE [LARGE SCALE GENOMIC DNA]</scope>
    <source>
        <strain evidence="2 3">NIES-593</strain>
    </source>
</reference>
<protein>
    <submittedName>
        <fullName evidence="2">Tol biopolymer transporter periplasmic protein</fullName>
    </submittedName>
</protein>
<dbReference type="InterPro" id="IPR011659">
    <property type="entry name" value="WD40"/>
</dbReference>
<organism evidence="2 3">
    <name type="scientific">Hydrococcus rivularis NIES-593</name>
    <dbReference type="NCBI Taxonomy" id="1921803"/>
    <lineage>
        <taxon>Bacteria</taxon>
        <taxon>Bacillati</taxon>
        <taxon>Cyanobacteriota</taxon>
        <taxon>Cyanophyceae</taxon>
        <taxon>Pleurocapsales</taxon>
        <taxon>Hydrococcaceae</taxon>
        <taxon>Hydrococcus</taxon>
    </lineage>
</organism>
<name>A0A1U7HKY1_9CYAN</name>
<dbReference type="Proteomes" id="UP000186868">
    <property type="component" value="Unassembled WGS sequence"/>
</dbReference>
<evidence type="ECO:0000313" key="3">
    <source>
        <dbReference type="Proteomes" id="UP000186868"/>
    </source>
</evidence>
<dbReference type="Pfam" id="PF07676">
    <property type="entry name" value="PD40"/>
    <property type="match status" value="2"/>
</dbReference>
<dbReference type="STRING" id="1921803.NIES593_08570"/>
<dbReference type="PROSITE" id="PS51257">
    <property type="entry name" value="PROKAR_LIPOPROTEIN"/>
    <property type="match status" value="1"/>
</dbReference>
<keyword evidence="3" id="KW-1185">Reference proteome</keyword>
<comment type="similarity">
    <text evidence="1">Belongs to the TolB family.</text>
</comment>
<proteinExistence type="inferred from homology"/>